<evidence type="ECO:0000313" key="4">
    <source>
        <dbReference type="Proteomes" id="UP000760668"/>
    </source>
</evidence>
<dbReference type="Gene3D" id="1.10.260.40">
    <property type="entry name" value="lambda repressor-like DNA-binding domains"/>
    <property type="match status" value="1"/>
</dbReference>
<dbReference type="InterPro" id="IPR001387">
    <property type="entry name" value="Cro/C1-type_HTH"/>
</dbReference>
<reference evidence="3" key="2">
    <citation type="submission" date="2021-09" db="EMBL/GenBank/DDBJ databases">
        <authorList>
            <person name="Gilroy R."/>
        </authorList>
    </citation>
    <scope>NUCLEOTIDE SEQUENCE</scope>
    <source>
        <strain evidence="3">CHK179-5677</strain>
    </source>
</reference>
<dbReference type="SMART" id="SM00530">
    <property type="entry name" value="HTH_XRE"/>
    <property type="match status" value="1"/>
</dbReference>
<name>A0A921SRW2_9FIRM</name>
<dbReference type="SUPFAM" id="SSF47413">
    <property type="entry name" value="lambda repressor-like DNA-binding domains"/>
    <property type="match status" value="1"/>
</dbReference>
<gene>
    <name evidence="3" type="ORF">K8V01_01765</name>
</gene>
<dbReference type="InterPro" id="IPR010982">
    <property type="entry name" value="Lambda_DNA-bd_dom_sf"/>
</dbReference>
<evidence type="ECO:0000313" key="3">
    <source>
        <dbReference type="EMBL" id="HJG85748.1"/>
    </source>
</evidence>
<accession>A0A921SRW2</accession>
<dbReference type="AlphaFoldDB" id="A0A921SRW2"/>
<dbReference type="Pfam" id="PF01381">
    <property type="entry name" value="HTH_3"/>
    <property type="match status" value="1"/>
</dbReference>
<organism evidence="3 4">
    <name type="scientific">Pseudoflavonifractor capillosus</name>
    <dbReference type="NCBI Taxonomy" id="106588"/>
    <lineage>
        <taxon>Bacteria</taxon>
        <taxon>Bacillati</taxon>
        <taxon>Bacillota</taxon>
        <taxon>Clostridia</taxon>
        <taxon>Eubacteriales</taxon>
        <taxon>Oscillospiraceae</taxon>
        <taxon>Pseudoflavonifractor</taxon>
    </lineage>
</organism>
<keyword evidence="1" id="KW-0238">DNA-binding</keyword>
<dbReference type="PANTHER" id="PTHR46558">
    <property type="entry name" value="TRACRIPTIONAL REGULATORY PROTEIN-RELATED-RELATED"/>
    <property type="match status" value="1"/>
</dbReference>
<dbReference type="RefSeq" id="WP_295368612.1">
    <property type="nucleotide sequence ID" value="NZ_DYUC01000016.1"/>
</dbReference>
<dbReference type="PANTHER" id="PTHR46558:SF4">
    <property type="entry name" value="DNA-BIDING PHAGE PROTEIN"/>
    <property type="match status" value="1"/>
</dbReference>
<dbReference type="GO" id="GO:0003677">
    <property type="term" value="F:DNA binding"/>
    <property type="evidence" value="ECO:0007669"/>
    <property type="project" value="UniProtKB-KW"/>
</dbReference>
<sequence length="67" mass="7190">MKIKEFRQARGMTQQALADAVHVTKGAVSQWENGLRVPDVSTLLALADVFGVSLDNLVGRQPPEAAS</sequence>
<reference evidence="3" key="1">
    <citation type="journal article" date="2021" name="PeerJ">
        <title>Extensive microbial diversity within the chicken gut microbiome revealed by metagenomics and culture.</title>
        <authorList>
            <person name="Gilroy R."/>
            <person name="Ravi A."/>
            <person name="Getino M."/>
            <person name="Pursley I."/>
            <person name="Horton D.L."/>
            <person name="Alikhan N.F."/>
            <person name="Baker D."/>
            <person name="Gharbi K."/>
            <person name="Hall N."/>
            <person name="Watson M."/>
            <person name="Adriaenssens E.M."/>
            <person name="Foster-Nyarko E."/>
            <person name="Jarju S."/>
            <person name="Secka A."/>
            <person name="Antonio M."/>
            <person name="Oren A."/>
            <person name="Chaudhuri R.R."/>
            <person name="La Ragione R."/>
            <person name="Hildebrand F."/>
            <person name="Pallen M.J."/>
        </authorList>
    </citation>
    <scope>NUCLEOTIDE SEQUENCE</scope>
    <source>
        <strain evidence="3">CHK179-5677</strain>
    </source>
</reference>
<protein>
    <submittedName>
        <fullName evidence="3">Helix-turn-helix domain-containing protein</fullName>
    </submittedName>
</protein>
<proteinExistence type="predicted"/>
<dbReference type="Proteomes" id="UP000760668">
    <property type="component" value="Unassembled WGS sequence"/>
</dbReference>
<dbReference type="CDD" id="cd00093">
    <property type="entry name" value="HTH_XRE"/>
    <property type="match status" value="1"/>
</dbReference>
<dbReference type="EMBL" id="DYUC01000016">
    <property type="protein sequence ID" value="HJG85748.1"/>
    <property type="molecule type" value="Genomic_DNA"/>
</dbReference>
<dbReference type="PROSITE" id="PS50943">
    <property type="entry name" value="HTH_CROC1"/>
    <property type="match status" value="1"/>
</dbReference>
<comment type="caution">
    <text evidence="3">The sequence shown here is derived from an EMBL/GenBank/DDBJ whole genome shotgun (WGS) entry which is preliminary data.</text>
</comment>
<evidence type="ECO:0000259" key="2">
    <source>
        <dbReference type="PROSITE" id="PS50943"/>
    </source>
</evidence>
<evidence type="ECO:0000256" key="1">
    <source>
        <dbReference type="ARBA" id="ARBA00023125"/>
    </source>
</evidence>
<feature type="domain" description="HTH cro/C1-type" evidence="2">
    <location>
        <begin position="3"/>
        <end position="57"/>
    </location>
</feature>